<organism evidence="2 3">
    <name type="scientific">Blumeria graminis f. sp. triticale</name>
    <dbReference type="NCBI Taxonomy" id="1689686"/>
    <lineage>
        <taxon>Eukaryota</taxon>
        <taxon>Fungi</taxon>
        <taxon>Dikarya</taxon>
        <taxon>Ascomycota</taxon>
        <taxon>Pezizomycotina</taxon>
        <taxon>Leotiomycetes</taxon>
        <taxon>Erysiphales</taxon>
        <taxon>Erysiphaceae</taxon>
        <taxon>Blumeria</taxon>
    </lineage>
</organism>
<gene>
    <name evidence="2" type="ORF">BGTH12_LOCUS2863</name>
</gene>
<keyword evidence="1" id="KW-1133">Transmembrane helix</keyword>
<keyword evidence="1" id="KW-0812">Transmembrane</keyword>
<dbReference type="InterPro" id="IPR039966">
    <property type="entry name" value="C553.12c"/>
</dbReference>
<feature type="transmembrane region" description="Helical" evidence="1">
    <location>
        <begin position="240"/>
        <end position="262"/>
    </location>
</feature>
<dbReference type="PANTHER" id="PTHR40467:SF1">
    <property type="match status" value="1"/>
</dbReference>
<feature type="transmembrane region" description="Helical" evidence="1">
    <location>
        <begin position="444"/>
        <end position="466"/>
    </location>
</feature>
<feature type="transmembrane region" description="Helical" evidence="1">
    <location>
        <begin position="412"/>
        <end position="432"/>
    </location>
</feature>
<feature type="transmembrane region" description="Helical" evidence="1">
    <location>
        <begin position="116"/>
        <end position="135"/>
    </location>
</feature>
<protein>
    <submittedName>
        <fullName evidence="2">BgTH12-01757</fullName>
    </submittedName>
</protein>
<accession>A0A9W4CZ17</accession>
<feature type="transmembrane region" description="Helical" evidence="1">
    <location>
        <begin position="206"/>
        <end position="228"/>
    </location>
</feature>
<evidence type="ECO:0000313" key="2">
    <source>
        <dbReference type="EMBL" id="CAD6501505.1"/>
    </source>
</evidence>
<reference evidence="2" key="1">
    <citation type="submission" date="2020-10" db="EMBL/GenBank/DDBJ databases">
        <authorList>
            <person name="Muller C M."/>
        </authorList>
    </citation>
    <scope>NUCLEOTIDE SEQUENCE</scope>
    <source>
        <strain evidence="2">THUN-12</strain>
    </source>
</reference>
<feature type="transmembrane region" description="Helical" evidence="1">
    <location>
        <begin position="384"/>
        <end position="405"/>
    </location>
</feature>
<feature type="transmembrane region" description="Helical" evidence="1">
    <location>
        <begin position="597"/>
        <end position="623"/>
    </location>
</feature>
<keyword evidence="1" id="KW-0472">Membrane</keyword>
<dbReference type="EMBL" id="CAJHIT010000005">
    <property type="protein sequence ID" value="CAD6501505.1"/>
    <property type="molecule type" value="Genomic_DNA"/>
</dbReference>
<dbReference type="AlphaFoldDB" id="A0A9W4CZ17"/>
<feature type="transmembrane region" description="Helical" evidence="1">
    <location>
        <begin position="558"/>
        <end position="577"/>
    </location>
</feature>
<sequence length="628" mass="72237">MPFFFNFQQGTETGGAANDGTPLLGRFRAHPPPNAQISRPSSHSNRVLADDLLPENLLRSHGVNYVAQNIEVIREDISDAGSFKTPNRLTSLMRDIWVVPKQESVKNLLDKWWSRWAALIVLPSALPVAWCAIPLPQYDITEDVMGLLLSENNSCIQKKTGYGTARVEINFWLFLFAYYGLYNLTALVWITKVFNMYNLNWWPERVGLPLTITAIAVFSVIFPIPAYYIPGLHHITIHNTAWICWTFFNMSIPLILAITSLINQERYSGLRNPLSETQRIFSNSWWTDEIDSISRRASNRYNILNPGIFHPESHPNQTVVFNDSSILVHNHNLSLRKKWLPASFQRFIWFCSALFIAMLAYVMGEAYAESYLNTLPHSTYQTIIYVYTWVITVHLLDGIVGWILGGNNGERVGSYPLGWTFKLYFSLTYQTYVRALYARLRSPGQFLVLQVLSSSSFIILTPLFMWKKFHRVLTLLFMNNQSLEQYQKFCTRNIYIRSLAESVSMMAFLGSILVLHYGPNQDVYPYFTFDRAMNQNSSSLGVSNYSPNSSGDDYDFSLTFYASIVTFACEIVAAWIVRRIVWFGWHINVTEEAVQDLATWAELLPTVVVVMVHVLQNMLFSIIRLRFY</sequence>
<name>A0A9W4CZ17_BLUGR</name>
<feature type="transmembrane region" description="Helical" evidence="1">
    <location>
        <begin position="171"/>
        <end position="194"/>
    </location>
</feature>
<dbReference type="PANTHER" id="PTHR40467">
    <property type="match status" value="1"/>
</dbReference>
<comment type="caution">
    <text evidence="2">The sequence shown here is derived from an EMBL/GenBank/DDBJ whole genome shotgun (WGS) entry which is preliminary data.</text>
</comment>
<feature type="transmembrane region" description="Helical" evidence="1">
    <location>
        <begin position="347"/>
        <end position="364"/>
    </location>
</feature>
<proteinExistence type="predicted"/>
<feature type="transmembrane region" description="Helical" evidence="1">
    <location>
        <begin position="494"/>
        <end position="517"/>
    </location>
</feature>
<evidence type="ECO:0000313" key="3">
    <source>
        <dbReference type="Proteomes" id="UP000683417"/>
    </source>
</evidence>
<evidence type="ECO:0000256" key="1">
    <source>
        <dbReference type="SAM" id="Phobius"/>
    </source>
</evidence>
<dbReference type="Proteomes" id="UP000683417">
    <property type="component" value="Unassembled WGS sequence"/>
</dbReference>